<gene>
    <name evidence="8" type="ORF">PYX00_005717</name>
</gene>
<dbReference type="GO" id="GO:0000724">
    <property type="term" value="P:double-strand break repair via homologous recombination"/>
    <property type="evidence" value="ECO:0007669"/>
    <property type="project" value="TreeGrafter"/>
</dbReference>
<dbReference type="EMBL" id="JARGDH010000003">
    <property type="protein sequence ID" value="KAL0272902.1"/>
    <property type="molecule type" value="Genomic_DNA"/>
</dbReference>
<dbReference type="Pfam" id="PF08236">
    <property type="entry name" value="SRI"/>
    <property type="match status" value="1"/>
</dbReference>
<dbReference type="GO" id="GO:0005694">
    <property type="term" value="C:chromosome"/>
    <property type="evidence" value="ECO:0007669"/>
    <property type="project" value="InterPro"/>
</dbReference>
<dbReference type="EMBL" id="JARGDH010000003">
    <property type="protein sequence ID" value="KAL0272903.1"/>
    <property type="molecule type" value="Genomic_DNA"/>
</dbReference>
<dbReference type="InterPro" id="IPR032284">
    <property type="entry name" value="RecQ_Zn-bd"/>
</dbReference>
<comment type="caution">
    <text evidence="8">The sequence shown here is derived from an EMBL/GenBank/DDBJ whole genome shotgun (WGS) entry which is preliminary data.</text>
</comment>
<dbReference type="GO" id="GO:0005634">
    <property type="term" value="C:nucleus"/>
    <property type="evidence" value="ECO:0007669"/>
    <property type="project" value="TreeGrafter"/>
</dbReference>
<dbReference type="Pfam" id="PF16124">
    <property type="entry name" value="RecQ_Zn_bind"/>
    <property type="match status" value="1"/>
</dbReference>
<reference evidence="8" key="1">
    <citation type="journal article" date="2024" name="Gigascience">
        <title>Chromosome-level genome of the poultry shaft louse Menopon gallinae provides insight into the host-switching and adaptive evolution of parasitic lice.</title>
        <authorList>
            <person name="Xu Y."/>
            <person name="Ma L."/>
            <person name="Liu S."/>
            <person name="Liang Y."/>
            <person name="Liu Q."/>
            <person name="He Z."/>
            <person name="Tian L."/>
            <person name="Duan Y."/>
            <person name="Cai W."/>
            <person name="Li H."/>
            <person name="Song F."/>
        </authorList>
    </citation>
    <scope>NUCLEOTIDE SEQUENCE</scope>
    <source>
        <strain evidence="8">Cailab_2023a</strain>
    </source>
</reference>
<evidence type="ECO:0000256" key="1">
    <source>
        <dbReference type="ARBA" id="ARBA00004123"/>
    </source>
</evidence>
<comment type="subcellular location">
    <subcellularLocation>
        <location evidence="1">Nucleus</location>
    </subcellularLocation>
</comment>
<dbReference type="InterPro" id="IPR027417">
    <property type="entry name" value="P-loop_NTPase"/>
</dbReference>
<dbReference type="EMBL" id="JARGDH010000003">
    <property type="protein sequence ID" value="KAL0272900.1"/>
    <property type="molecule type" value="Genomic_DNA"/>
</dbReference>
<dbReference type="InterPro" id="IPR001650">
    <property type="entry name" value="Helicase_C-like"/>
</dbReference>
<organism evidence="8">
    <name type="scientific">Menopon gallinae</name>
    <name type="common">poultry shaft louse</name>
    <dbReference type="NCBI Taxonomy" id="328185"/>
    <lineage>
        <taxon>Eukaryota</taxon>
        <taxon>Metazoa</taxon>
        <taxon>Ecdysozoa</taxon>
        <taxon>Arthropoda</taxon>
        <taxon>Hexapoda</taxon>
        <taxon>Insecta</taxon>
        <taxon>Pterygota</taxon>
        <taxon>Neoptera</taxon>
        <taxon>Paraneoptera</taxon>
        <taxon>Psocodea</taxon>
        <taxon>Troctomorpha</taxon>
        <taxon>Phthiraptera</taxon>
        <taxon>Amblycera</taxon>
        <taxon>Menoponidae</taxon>
        <taxon>Menopon</taxon>
    </lineage>
</organism>
<dbReference type="AlphaFoldDB" id="A0AAW2HSE3"/>
<dbReference type="GO" id="GO:0005737">
    <property type="term" value="C:cytoplasm"/>
    <property type="evidence" value="ECO:0007669"/>
    <property type="project" value="TreeGrafter"/>
</dbReference>
<feature type="domain" description="Helicase C-terminal" evidence="7">
    <location>
        <begin position="1"/>
        <end position="129"/>
    </location>
</feature>
<evidence type="ECO:0000256" key="5">
    <source>
        <dbReference type="ARBA" id="ARBA00034808"/>
    </source>
</evidence>
<dbReference type="Gene3D" id="3.40.50.300">
    <property type="entry name" value="P-loop containing nucleotide triphosphate hydrolases"/>
    <property type="match status" value="1"/>
</dbReference>
<dbReference type="Pfam" id="PF00271">
    <property type="entry name" value="Helicase_C"/>
    <property type="match status" value="1"/>
</dbReference>
<dbReference type="SUPFAM" id="SSF52540">
    <property type="entry name" value="P-loop containing nucleoside triphosphate hydrolases"/>
    <property type="match status" value="1"/>
</dbReference>
<name>A0AAW2HSE3_9NEOP</name>
<dbReference type="SMART" id="SM00490">
    <property type="entry name" value="HELICc"/>
    <property type="match status" value="1"/>
</dbReference>
<feature type="region of interest" description="Disordered" evidence="6">
    <location>
        <begin position="377"/>
        <end position="520"/>
    </location>
</feature>
<dbReference type="GO" id="GO:0009378">
    <property type="term" value="F:four-way junction helicase activity"/>
    <property type="evidence" value="ECO:0007669"/>
    <property type="project" value="TreeGrafter"/>
</dbReference>
<comment type="catalytic activity">
    <reaction evidence="4">
        <text>Couples ATP hydrolysis with the unwinding of duplex DNA by translocating in the 3'-5' direction.</text>
        <dbReference type="EC" id="5.6.2.4"/>
    </reaction>
</comment>
<dbReference type="InterPro" id="IPR013257">
    <property type="entry name" value="SRI"/>
</dbReference>
<dbReference type="PROSITE" id="PS51194">
    <property type="entry name" value="HELICASE_CTER"/>
    <property type="match status" value="1"/>
</dbReference>
<dbReference type="PANTHER" id="PTHR13710">
    <property type="entry name" value="DNA HELICASE RECQ FAMILY MEMBER"/>
    <property type="match status" value="1"/>
</dbReference>
<evidence type="ECO:0000259" key="7">
    <source>
        <dbReference type="PROSITE" id="PS51194"/>
    </source>
</evidence>
<evidence type="ECO:0000256" key="3">
    <source>
        <dbReference type="ARBA" id="ARBA00023242"/>
    </source>
</evidence>
<dbReference type="GO" id="GO:0006355">
    <property type="term" value="P:regulation of DNA-templated transcription"/>
    <property type="evidence" value="ECO:0007669"/>
    <property type="project" value="InterPro"/>
</dbReference>
<evidence type="ECO:0000256" key="6">
    <source>
        <dbReference type="SAM" id="MobiDB-lite"/>
    </source>
</evidence>
<dbReference type="PANTHER" id="PTHR13710:SF152">
    <property type="entry name" value="ATP-DEPENDENT DNA HELICASE Q5"/>
    <property type="match status" value="1"/>
</dbReference>
<feature type="region of interest" description="Disordered" evidence="6">
    <location>
        <begin position="199"/>
        <end position="220"/>
    </location>
</feature>
<protein>
    <recommendedName>
        <fullName evidence="5">DNA 3'-5' helicase</fullName>
        <ecNumber evidence="5">5.6.2.4</ecNumber>
    </recommendedName>
</protein>
<feature type="compositionally biased region" description="Basic and acidic residues" evidence="6">
    <location>
        <begin position="510"/>
        <end position="520"/>
    </location>
</feature>
<evidence type="ECO:0000256" key="4">
    <source>
        <dbReference type="ARBA" id="ARBA00034617"/>
    </source>
</evidence>
<comment type="similarity">
    <text evidence="2">Belongs to the helicase family. RecQ subfamily.</text>
</comment>
<dbReference type="GO" id="GO:0043138">
    <property type="term" value="F:3'-5' DNA helicase activity"/>
    <property type="evidence" value="ECO:0007669"/>
    <property type="project" value="UniProtKB-EC"/>
</dbReference>
<feature type="compositionally biased region" description="Basic and acidic residues" evidence="6">
    <location>
        <begin position="401"/>
        <end position="437"/>
    </location>
</feature>
<keyword evidence="3" id="KW-0539">Nucleus</keyword>
<dbReference type="Gene3D" id="6.10.250.3140">
    <property type="match status" value="1"/>
</dbReference>
<evidence type="ECO:0000256" key="2">
    <source>
        <dbReference type="ARBA" id="ARBA00005446"/>
    </source>
</evidence>
<dbReference type="EC" id="5.6.2.4" evidence="5"/>
<evidence type="ECO:0000313" key="8">
    <source>
        <dbReference type="EMBL" id="KAL0272900.1"/>
    </source>
</evidence>
<proteinExistence type="inferred from homology"/>
<dbReference type="EMBL" id="JARGDH010000003">
    <property type="protein sequence ID" value="KAL0272901.1"/>
    <property type="molecule type" value="Genomic_DNA"/>
</dbReference>
<accession>A0AAW2HSE3</accession>
<sequence length="589" mass="67146">MTESVAERLSKKGIQIKAYHAGLSSKERIQVQDDWMKEKYPIISATVSFGMGIDKPNVRFVVHWGVPQNVAAYYQESGRAGRDGLPSHCRIYYSKSERDKVDFILKNEIWKAKTTDKKEKATVSYKSFERMVKYCEEVSCRHGVFAKYFGDDPPPCKKQCDVCKNKMSVQKQIDTFYERITQYKTTALKITEEDGELYGGGRQGQRMESDYYSDNDGASNDAKAKKELEAVIKKQFQFRKASDLSQDEDEAELEKYSQVKAASSTRVKVNGLKVSVRECFVQKIKETLLKNLNSISEEERQGVSEQICGPCALQLEYKDFKSTTVVSMYRRAVLKTVSDIQKHTADAKIYPFLAEFKPDEKEDAKFVGFTKASDLLPKTSSKDRKSKRPSIPNGQKTLSDYFKKDVSKADVQEPAKEEPKNEEVEVIHVEDVKKEESSTSDVQAVNGKKITESETKESSSGQKRKSSDDSRAAKRPKRETGSVALKLINLFGDDEVTAEPEKPKRKPVEKKHFSSSERSRVSELVVKHLMPAYRSKKFIKDREHFKSIAREISKALMEANGTETSDADVFVHVQNYIKRLPEKQQKTKR</sequence>